<protein>
    <submittedName>
        <fullName evidence="1">Uncharacterized protein</fullName>
    </submittedName>
</protein>
<dbReference type="RefSeq" id="WP_134297379.1">
    <property type="nucleotide sequence ID" value="NZ_CP038013.1"/>
</dbReference>
<dbReference type="OrthoDB" id="388054at2"/>
<keyword evidence="2" id="KW-1185">Reference proteome</keyword>
<evidence type="ECO:0000313" key="2">
    <source>
        <dbReference type="Proteomes" id="UP000294309"/>
    </source>
</evidence>
<dbReference type="EMBL" id="CP038013">
    <property type="protein sequence ID" value="QBQ07588.1"/>
    <property type="molecule type" value="Genomic_DNA"/>
</dbReference>
<evidence type="ECO:0000313" key="1">
    <source>
        <dbReference type="EMBL" id="QBQ07588.1"/>
    </source>
</evidence>
<accession>A0A4P7AIK7</accession>
<organism evidence="1 2">
    <name type="scientific">Spiroplasma gladiatoris</name>
    <dbReference type="NCBI Taxonomy" id="2143"/>
    <lineage>
        <taxon>Bacteria</taxon>
        <taxon>Bacillati</taxon>
        <taxon>Mycoplasmatota</taxon>
        <taxon>Mollicutes</taxon>
        <taxon>Entomoplasmatales</taxon>
        <taxon>Spiroplasmataceae</taxon>
        <taxon>Spiroplasma</taxon>
    </lineage>
</organism>
<reference evidence="1 2" key="1">
    <citation type="submission" date="2019-03" db="EMBL/GenBank/DDBJ databases">
        <title>Complete genome sequence of Spiroplasma gladiatoris TG-1 (DSM 22552).</title>
        <authorList>
            <person name="Lin Y.-C."/>
            <person name="Chou L."/>
            <person name="Kuo C.-H."/>
        </authorList>
    </citation>
    <scope>NUCLEOTIDE SEQUENCE [LARGE SCALE GENOMIC DNA]</scope>
    <source>
        <strain evidence="1 2">TG-1</strain>
    </source>
</reference>
<gene>
    <name evidence="1" type="ORF">SGLAD_v1c03890</name>
</gene>
<dbReference type="AlphaFoldDB" id="A0A4P7AIK7"/>
<proteinExistence type="predicted"/>
<dbReference type="KEGG" id="sgq:SGLAD_v1c03890"/>
<dbReference type="Proteomes" id="UP000294309">
    <property type="component" value="Chromosome"/>
</dbReference>
<sequence>MFEKNDSKLLTSEIKLINEQLNAVKINPSLKSFIDKNIFFIKNNLTNLVKIKKIGSYAIDNVYNFDEPLVVDLLGLKYVNKEMYKTYLKEVDTKEHFDDCWICELNEEIFLNLKKNYREDNNIIVEWNTKKYFYGTDLRKDFFIHNDSIKINFFKNKKLIFIILIRTALIHSEYPVLLCMKNMYFKSNALEFIKTYKTLNKLTLKKLEILFFYIRLNFRKDYDEQQRLMMKILIMSDLQLQLFKNNYFKKWISTVYYFLFNNDKVVNELFETNKIYYKKNKKISNLYNSFKLNNLTWVFHKTFISTKDFLDKYLYEVEDWIKQKKYKIEPIYFWYDSNPYIQNTSHTSSFTLKKENKLYDNLEIKFYSKEIYPSDKSIGIFLVWLSFYKFEILPIREEG</sequence>
<name>A0A4P7AIK7_9MOLU</name>